<protein>
    <submittedName>
        <fullName evidence="1">Uncharacterized protein</fullName>
    </submittedName>
</protein>
<reference evidence="1" key="2">
    <citation type="submission" date="2021-09" db="EMBL/GenBank/DDBJ databases">
        <authorList>
            <person name="Jia N."/>
            <person name="Wang J."/>
            <person name="Shi W."/>
            <person name="Du L."/>
            <person name="Sun Y."/>
            <person name="Zhan W."/>
            <person name="Jiang J."/>
            <person name="Wang Q."/>
            <person name="Zhang B."/>
            <person name="Ji P."/>
            <person name="Sakyi L.B."/>
            <person name="Cui X."/>
            <person name="Yuan T."/>
            <person name="Jiang B."/>
            <person name="Yang W."/>
            <person name="Lam T.T.-Y."/>
            <person name="Chang Q."/>
            <person name="Ding S."/>
            <person name="Wang X."/>
            <person name="Zhu J."/>
            <person name="Ruan X."/>
            <person name="Zhao L."/>
            <person name="Wei J."/>
            <person name="Que T."/>
            <person name="Du C."/>
            <person name="Cheng J."/>
            <person name="Dai P."/>
            <person name="Han X."/>
            <person name="Huang E."/>
            <person name="Gao Y."/>
            <person name="Liu J."/>
            <person name="Shao H."/>
            <person name="Ye R."/>
            <person name="Li L."/>
            <person name="Wei W."/>
            <person name="Wang X."/>
            <person name="Wang C."/>
            <person name="Huo Q."/>
            <person name="Li W."/>
            <person name="Guo W."/>
            <person name="Chen H."/>
            <person name="Chen S."/>
            <person name="Zhou L."/>
            <person name="Zhou L."/>
            <person name="Ni X."/>
            <person name="Tian J."/>
            <person name="Zhou Y."/>
            <person name="Sheng Y."/>
            <person name="Liu T."/>
            <person name="Pan Y."/>
            <person name="Xia L."/>
            <person name="Li J."/>
            <person name="Zhao F."/>
            <person name="Cao W."/>
        </authorList>
    </citation>
    <scope>NUCLEOTIDE SEQUENCE</scope>
    <source>
        <strain evidence="1">Rsan-2018</strain>
        <tissue evidence="1">Larvae</tissue>
    </source>
</reference>
<organism evidence="1 2">
    <name type="scientific">Rhipicephalus sanguineus</name>
    <name type="common">Brown dog tick</name>
    <name type="synonym">Ixodes sanguineus</name>
    <dbReference type="NCBI Taxonomy" id="34632"/>
    <lineage>
        <taxon>Eukaryota</taxon>
        <taxon>Metazoa</taxon>
        <taxon>Ecdysozoa</taxon>
        <taxon>Arthropoda</taxon>
        <taxon>Chelicerata</taxon>
        <taxon>Arachnida</taxon>
        <taxon>Acari</taxon>
        <taxon>Parasitiformes</taxon>
        <taxon>Ixodida</taxon>
        <taxon>Ixodoidea</taxon>
        <taxon>Ixodidae</taxon>
        <taxon>Rhipicephalinae</taxon>
        <taxon>Rhipicephalus</taxon>
        <taxon>Rhipicephalus</taxon>
    </lineage>
</organism>
<dbReference type="EMBL" id="JABSTV010001254">
    <property type="protein sequence ID" value="KAH7938876.1"/>
    <property type="molecule type" value="Genomic_DNA"/>
</dbReference>
<accession>A0A9D4PDB6</accession>
<proteinExistence type="predicted"/>
<dbReference type="AlphaFoldDB" id="A0A9D4PDB6"/>
<dbReference type="Proteomes" id="UP000821837">
    <property type="component" value="Chromosome 8"/>
</dbReference>
<name>A0A9D4PDB6_RHISA</name>
<gene>
    <name evidence="1" type="ORF">HPB52_001766</name>
</gene>
<sequence length="123" mass="13665">MKVTDQSTEFLWAQHLRVLRASIPKKKPAVMRPVHETEDLVLPPDVKRVLVLGPKLAVEPSPTAPKLLALVLHASHQALQEEQERFVSEGVEALLHQRQGNSRIPLKSGEACLEAKSLTVLRS</sequence>
<reference evidence="1" key="1">
    <citation type="journal article" date="2020" name="Cell">
        <title>Large-Scale Comparative Analyses of Tick Genomes Elucidate Their Genetic Diversity and Vector Capacities.</title>
        <authorList>
            <consortium name="Tick Genome and Microbiome Consortium (TIGMIC)"/>
            <person name="Jia N."/>
            <person name="Wang J."/>
            <person name="Shi W."/>
            <person name="Du L."/>
            <person name="Sun Y."/>
            <person name="Zhan W."/>
            <person name="Jiang J.F."/>
            <person name="Wang Q."/>
            <person name="Zhang B."/>
            <person name="Ji P."/>
            <person name="Bell-Sakyi L."/>
            <person name="Cui X.M."/>
            <person name="Yuan T.T."/>
            <person name="Jiang B.G."/>
            <person name="Yang W.F."/>
            <person name="Lam T.T."/>
            <person name="Chang Q.C."/>
            <person name="Ding S.J."/>
            <person name="Wang X.J."/>
            <person name="Zhu J.G."/>
            <person name="Ruan X.D."/>
            <person name="Zhao L."/>
            <person name="Wei J.T."/>
            <person name="Ye R.Z."/>
            <person name="Que T.C."/>
            <person name="Du C.H."/>
            <person name="Zhou Y.H."/>
            <person name="Cheng J.X."/>
            <person name="Dai P.F."/>
            <person name="Guo W.B."/>
            <person name="Han X.H."/>
            <person name="Huang E.J."/>
            <person name="Li L.F."/>
            <person name="Wei W."/>
            <person name="Gao Y.C."/>
            <person name="Liu J.Z."/>
            <person name="Shao H.Z."/>
            <person name="Wang X."/>
            <person name="Wang C.C."/>
            <person name="Yang T.C."/>
            <person name="Huo Q.B."/>
            <person name="Li W."/>
            <person name="Chen H.Y."/>
            <person name="Chen S.E."/>
            <person name="Zhou L.G."/>
            <person name="Ni X.B."/>
            <person name="Tian J.H."/>
            <person name="Sheng Y."/>
            <person name="Liu T."/>
            <person name="Pan Y.S."/>
            <person name="Xia L.Y."/>
            <person name="Li J."/>
            <person name="Zhao F."/>
            <person name="Cao W.C."/>
        </authorList>
    </citation>
    <scope>NUCLEOTIDE SEQUENCE</scope>
    <source>
        <strain evidence="1">Rsan-2018</strain>
    </source>
</reference>
<evidence type="ECO:0000313" key="1">
    <source>
        <dbReference type="EMBL" id="KAH7938876.1"/>
    </source>
</evidence>
<keyword evidence="2" id="KW-1185">Reference proteome</keyword>
<comment type="caution">
    <text evidence="1">The sequence shown here is derived from an EMBL/GenBank/DDBJ whole genome shotgun (WGS) entry which is preliminary data.</text>
</comment>
<evidence type="ECO:0000313" key="2">
    <source>
        <dbReference type="Proteomes" id="UP000821837"/>
    </source>
</evidence>